<proteinExistence type="predicted"/>
<feature type="transmembrane region" description="Helical" evidence="5">
    <location>
        <begin position="73"/>
        <end position="92"/>
    </location>
</feature>
<keyword evidence="2 5" id="KW-0812">Transmembrane</keyword>
<evidence type="ECO:0000256" key="1">
    <source>
        <dbReference type="ARBA" id="ARBA00004141"/>
    </source>
</evidence>
<keyword evidence="4 5" id="KW-0472">Membrane</keyword>
<accession>A0A4R6SUW6</accession>
<dbReference type="Proteomes" id="UP000295620">
    <property type="component" value="Unassembled WGS sequence"/>
</dbReference>
<sequence>MFESPFMSLPGISPQEYAYLQSATTGFSEQQLRGFLMIYGSKRRNPDDMVLYCILGFFVPGLPRFLVNQIGMGVLYFFTVGLCFVGTIIDLVNHKNLAFEYNQRMVFESLQMVKMGNIQ</sequence>
<dbReference type="AlphaFoldDB" id="A0A4R6SUW6"/>
<organism evidence="7 8">
    <name type="scientific">Pedobacter metabolipauper</name>
    <dbReference type="NCBI Taxonomy" id="425513"/>
    <lineage>
        <taxon>Bacteria</taxon>
        <taxon>Pseudomonadati</taxon>
        <taxon>Bacteroidota</taxon>
        <taxon>Sphingobacteriia</taxon>
        <taxon>Sphingobacteriales</taxon>
        <taxon>Sphingobacteriaceae</taxon>
        <taxon>Pedobacter</taxon>
    </lineage>
</organism>
<dbReference type="RefSeq" id="WP_133575623.1">
    <property type="nucleotide sequence ID" value="NZ_SNYC01000004.1"/>
</dbReference>
<evidence type="ECO:0000256" key="3">
    <source>
        <dbReference type="ARBA" id="ARBA00022989"/>
    </source>
</evidence>
<protein>
    <submittedName>
        <fullName evidence="7">TM2 domain-containing protein</fullName>
    </submittedName>
</protein>
<evidence type="ECO:0000259" key="6">
    <source>
        <dbReference type="Pfam" id="PF05154"/>
    </source>
</evidence>
<dbReference type="Pfam" id="PF05154">
    <property type="entry name" value="TM2"/>
    <property type="match status" value="1"/>
</dbReference>
<dbReference type="GO" id="GO:0016020">
    <property type="term" value="C:membrane"/>
    <property type="evidence" value="ECO:0007669"/>
    <property type="project" value="UniProtKB-SubCell"/>
</dbReference>
<dbReference type="EMBL" id="SNYC01000004">
    <property type="protein sequence ID" value="TDQ09550.1"/>
    <property type="molecule type" value="Genomic_DNA"/>
</dbReference>
<dbReference type="InterPro" id="IPR007829">
    <property type="entry name" value="TM2"/>
</dbReference>
<reference evidence="7 8" key="1">
    <citation type="submission" date="2019-03" db="EMBL/GenBank/DDBJ databases">
        <title>Genomic Encyclopedia of Archaeal and Bacterial Type Strains, Phase II (KMG-II): from individual species to whole genera.</title>
        <authorList>
            <person name="Goeker M."/>
        </authorList>
    </citation>
    <scope>NUCLEOTIDE SEQUENCE [LARGE SCALE GENOMIC DNA]</scope>
    <source>
        <strain evidence="7 8">DSM 19035</strain>
    </source>
</reference>
<feature type="transmembrane region" description="Helical" evidence="5">
    <location>
        <begin position="49"/>
        <end position="67"/>
    </location>
</feature>
<feature type="domain" description="TM2" evidence="6">
    <location>
        <begin position="47"/>
        <end position="92"/>
    </location>
</feature>
<comment type="subcellular location">
    <subcellularLocation>
        <location evidence="1">Membrane</location>
        <topology evidence="1">Multi-pass membrane protein</topology>
    </subcellularLocation>
</comment>
<keyword evidence="3 5" id="KW-1133">Transmembrane helix</keyword>
<comment type="caution">
    <text evidence="7">The sequence shown here is derived from an EMBL/GenBank/DDBJ whole genome shotgun (WGS) entry which is preliminary data.</text>
</comment>
<gene>
    <name evidence="7" type="ORF">ATK78_1706</name>
</gene>
<evidence type="ECO:0000256" key="4">
    <source>
        <dbReference type="ARBA" id="ARBA00023136"/>
    </source>
</evidence>
<keyword evidence="8" id="KW-1185">Reference proteome</keyword>
<evidence type="ECO:0000313" key="8">
    <source>
        <dbReference type="Proteomes" id="UP000295620"/>
    </source>
</evidence>
<evidence type="ECO:0000313" key="7">
    <source>
        <dbReference type="EMBL" id="TDQ09550.1"/>
    </source>
</evidence>
<evidence type="ECO:0000256" key="5">
    <source>
        <dbReference type="SAM" id="Phobius"/>
    </source>
</evidence>
<name>A0A4R6SUW6_9SPHI</name>
<evidence type="ECO:0000256" key="2">
    <source>
        <dbReference type="ARBA" id="ARBA00022692"/>
    </source>
</evidence>
<dbReference type="OrthoDB" id="9816361at2"/>